<dbReference type="EMBL" id="ABXW01000005">
    <property type="protein sequence ID" value="EEB47467.1"/>
    <property type="molecule type" value="Genomic_DNA"/>
</dbReference>
<dbReference type="NCBIfam" id="TIGR00224">
    <property type="entry name" value="pckA"/>
    <property type="match status" value="1"/>
</dbReference>
<gene>
    <name evidence="14 15" type="primary">pckA</name>
    <name evidence="15" type="ORF">PROVALCAL_00463</name>
</gene>
<feature type="binding site" evidence="14">
    <location>
        <position position="346"/>
    </location>
    <ligand>
        <name>substrate</name>
    </ligand>
</feature>
<keyword evidence="15" id="KW-0808">Transferase</keyword>
<feature type="binding site" evidence="14">
    <location>
        <position position="245"/>
    </location>
    <ligand>
        <name>ATP</name>
        <dbReference type="ChEBI" id="CHEBI:30616"/>
    </ligand>
</feature>
<dbReference type="PANTHER" id="PTHR30031:SF0">
    <property type="entry name" value="PHOSPHOENOLPYRUVATE CARBOXYKINASE (ATP)"/>
    <property type="match status" value="1"/>
</dbReference>
<dbReference type="GO" id="GO:0005829">
    <property type="term" value="C:cytosol"/>
    <property type="evidence" value="ECO:0007669"/>
    <property type="project" value="TreeGrafter"/>
</dbReference>
<dbReference type="PIRSF" id="PIRSF006294">
    <property type="entry name" value="PEP_crbxkin"/>
    <property type="match status" value="1"/>
</dbReference>
<dbReference type="GO" id="GO:0004612">
    <property type="term" value="F:phosphoenolpyruvate carboxykinase (ATP) activity"/>
    <property type="evidence" value="ECO:0007669"/>
    <property type="project" value="UniProtKB-UniRule"/>
</dbReference>
<dbReference type="FunFam" id="3.40.449.10:FF:000001">
    <property type="entry name" value="Phosphoenolpyruvate carboxykinase (ATP)"/>
    <property type="match status" value="1"/>
</dbReference>
<keyword evidence="7 14" id="KW-0547">Nucleotide-binding</keyword>
<dbReference type="SUPFAM" id="SSF68923">
    <property type="entry name" value="PEP carboxykinase N-terminal domain"/>
    <property type="match status" value="1"/>
</dbReference>
<dbReference type="Gene3D" id="3.90.228.20">
    <property type="match status" value="1"/>
</dbReference>
<dbReference type="AlphaFoldDB" id="B6XAW1"/>
<protein>
    <recommendedName>
        <fullName evidence="3 14">Phosphoenolpyruvate carboxykinase (ATP)</fullName>
        <shortName evidence="14">PCK</shortName>
        <shortName evidence="14">PEP carboxykinase</shortName>
        <shortName evidence="14">PEPCK</shortName>
        <ecNumber evidence="3 14">4.1.1.49</ecNumber>
    </recommendedName>
</protein>
<keyword evidence="9 14" id="KW-0067">ATP-binding</keyword>
<evidence type="ECO:0000313" key="15">
    <source>
        <dbReference type="EMBL" id="EEB47467.1"/>
    </source>
</evidence>
<keyword evidence="5 14" id="KW-0963">Cytoplasm</keyword>
<dbReference type="Gene3D" id="3.40.449.10">
    <property type="entry name" value="Phosphoenolpyruvate Carboxykinase, domain 1"/>
    <property type="match status" value="1"/>
</dbReference>
<comment type="subcellular location">
    <subcellularLocation>
        <location evidence="14">Cytoplasm</location>
    </subcellularLocation>
</comment>
<feature type="binding site" evidence="14">
    <location>
        <position position="346"/>
    </location>
    <ligand>
        <name>ATP</name>
        <dbReference type="ChEBI" id="CHEBI:30616"/>
    </ligand>
</feature>
<comment type="similarity">
    <text evidence="2 14">Belongs to the phosphoenolpyruvate carboxykinase (ATP) family.</text>
</comment>
<dbReference type="InterPro" id="IPR001272">
    <property type="entry name" value="PEP_carboxykinase_ATP"/>
</dbReference>
<dbReference type="SUPFAM" id="SSF53795">
    <property type="entry name" value="PEP carboxykinase-like"/>
    <property type="match status" value="1"/>
</dbReference>
<dbReference type="PROSITE" id="PS00532">
    <property type="entry name" value="PEPCK_ATP"/>
    <property type="match status" value="1"/>
</dbReference>
<comment type="pathway">
    <text evidence="1 14">Carbohydrate biosynthesis; gluconeogenesis.</text>
</comment>
<dbReference type="InterPro" id="IPR008210">
    <property type="entry name" value="PEP_carboxykinase_N"/>
</dbReference>
<dbReference type="Gene3D" id="2.170.8.10">
    <property type="entry name" value="Phosphoenolpyruvate Carboxykinase, domain 2"/>
    <property type="match status" value="1"/>
</dbReference>
<feature type="binding site" evidence="14">
    <location>
        <position position="220"/>
    </location>
    <ligand>
        <name>substrate</name>
    </ligand>
</feature>
<evidence type="ECO:0000256" key="14">
    <source>
        <dbReference type="HAMAP-Rule" id="MF_00453"/>
    </source>
</evidence>
<evidence type="ECO:0000256" key="7">
    <source>
        <dbReference type="ARBA" id="ARBA00022741"/>
    </source>
</evidence>
<evidence type="ECO:0000256" key="11">
    <source>
        <dbReference type="ARBA" id="ARBA00023239"/>
    </source>
</evidence>
<keyword evidence="11 14" id="KW-0456">Lyase</keyword>
<feature type="binding site" evidence="14">
    <location>
        <position position="282"/>
    </location>
    <ligand>
        <name>Mn(2+)</name>
        <dbReference type="ChEBI" id="CHEBI:29035"/>
    </ligand>
</feature>
<evidence type="ECO:0000256" key="6">
    <source>
        <dbReference type="ARBA" id="ARBA00022723"/>
    </source>
</evidence>
<feature type="binding site" evidence="14">
    <location>
        <begin position="462"/>
        <end position="463"/>
    </location>
    <ligand>
        <name>ATP</name>
        <dbReference type="ChEBI" id="CHEBI:30616"/>
    </ligand>
</feature>
<organism evidence="15 16">
    <name type="scientific">Providencia alcalifaciens DSM 30120</name>
    <dbReference type="NCBI Taxonomy" id="520999"/>
    <lineage>
        <taxon>Bacteria</taxon>
        <taxon>Pseudomonadati</taxon>
        <taxon>Pseudomonadota</taxon>
        <taxon>Gammaproteobacteria</taxon>
        <taxon>Enterobacterales</taxon>
        <taxon>Morganellaceae</taxon>
        <taxon>Providencia</taxon>
    </lineage>
</organism>
<feature type="binding site" evidence="14">
    <location>
        <position position="226"/>
    </location>
    <ligand>
        <name>ATP</name>
        <dbReference type="ChEBI" id="CHEBI:30616"/>
    </ligand>
</feature>
<dbReference type="NCBIfam" id="NF006821">
    <property type="entry name" value="PRK09344.1-3"/>
    <property type="match status" value="1"/>
</dbReference>
<comment type="catalytic activity">
    <reaction evidence="12 14">
        <text>oxaloacetate + ATP = phosphoenolpyruvate + ADP + CO2</text>
        <dbReference type="Rhea" id="RHEA:18617"/>
        <dbReference type="ChEBI" id="CHEBI:16452"/>
        <dbReference type="ChEBI" id="CHEBI:16526"/>
        <dbReference type="ChEBI" id="CHEBI:30616"/>
        <dbReference type="ChEBI" id="CHEBI:58702"/>
        <dbReference type="ChEBI" id="CHEBI:456216"/>
        <dbReference type="EC" id="4.1.1.49"/>
    </reaction>
</comment>
<feature type="binding site" evidence="14">
    <location>
        <position position="78"/>
    </location>
    <ligand>
        <name>substrate</name>
    </ligand>
</feature>
<reference evidence="15 16" key="2">
    <citation type="submission" date="2008-10" db="EMBL/GenBank/DDBJ databases">
        <authorList>
            <person name="Fulton L."/>
            <person name="Clifton S."/>
            <person name="Fulton B."/>
            <person name="Xu J."/>
            <person name="Minx P."/>
            <person name="Pepin K.H."/>
            <person name="Johnson M."/>
            <person name="Bhonagiri V."/>
            <person name="Nash W.E."/>
            <person name="Mardis E.R."/>
            <person name="Wilson R.K."/>
        </authorList>
    </citation>
    <scope>NUCLEOTIDE SEQUENCE [LARGE SCALE GENOMIC DNA]</scope>
    <source>
        <strain evidence="15 16">DSM 30120</strain>
    </source>
</reference>
<dbReference type="NCBIfam" id="NF006820">
    <property type="entry name" value="PRK09344.1-2"/>
    <property type="match status" value="1"/>
</dbReference>
<proteinExistence type="inferred from homology"/>
<keyword evidence="8 14" id="KW-0210">Decarboxylase</keyword>
<dbReference type="InterPro" id="IPR015994">
    <property type="entry name" value="PEPCK_ATP_CS"/>
</dbReference>
<dbReference type="Proteomes" id="UP000003729">
    <property type="component" value="Unassembled WGS sequence"/>
</dbReference>
<feature type="binding site" evidence="14">
    <location>
        <begin position="261"/>
        <end position="269"/>
    </location>
    <ligand>
        <name>ATP</name>
        <dbReference type="ChEBI" id="CHEBI:30616"/>
    </ligand>
</feature>
<dbReference type="InterPro" id="IPR013035">
    <property type="entry name" value="PEP_carboxykinase_C"/>
</dbReference>
<dbReference type="GO" id="GO:0006094">
    <property type="term" value="P:gluconeogenesis"/>
    <property type="evidence" value="ECO:0007669"/>
    <property type="project" value="UniProtKB-UniRule"/>
</dbReference>
<sequence>MIVGRIAMFTRSNIMSAKSITLKDLEKYGIHDVAEVVYNPSYELLFQEETKPGLEGYERGTVTTLGAVAVDTGIFTGRSPKDKYIVRDDITRDTVWWADQGKGKNDNKPMSQEVWSSLKHLVTEQLSGKRLFVVDAFCGANADTRLKVRFITEVAWQAHFVKNMFIRPSDEELVGFEPDFIVMNGAKCTNPNWKEQGLNSENFVAFNLTERMQLIGGSWYGGEMKKGMFSMMNYLLPLKGIASMHCSANVGEKGDVAIFFGLSGTGKTTLSTDPKRKLIGDDEHGWDDDGVFNFEGGCYAKTINLSKEAEPDIYGAIKRDALLENVMVLADGSVDFNDGSKTENTRVSYPIYHIENIVKPVSKAGHATKVIFLTADAFGVLPPVSRLTPEQTQYHFLSGFTAKLAGTERGVTEPTPTFSACFGAAFLSLHPTQYAEVLVKRMEAAGAKAYLVNTGWNGTGKRISIKDTRAIIDAILSGDIEKADTIKLPVFDLEVPTALPGVDTNILDPRNTYADKSQWDEKSKDLADRFVKNFDKYTDTPAGAALVKAGPKL</sequence>
<dbReference type="eggNOG" id="COG1866">
    <property type="taxonomic scope" value="Bacteria"/>
</dbReference>
<comment type="function">
    <text evidence="13 14">Involved in the gluconeogenesis. Catalyzes the conversion of oxaloacetate (OAA) to phosphoenolpyruvate (PEP) through direct phosphoryl transfer between the nucleoside triphosphate and OAA.</text>
</comment>
<name>B6XAW1_9GAMM</name>
<comment type="subunit">
    <text evidence="14">Monomer.</text>
</comment>
<evidence type="ECO:0000256" key="4">
    <source>
        <dbReference type="ARBA" id="ARBA00022432"/>
    </source>
</evidence>
<evidence type="ECO:0000256" key="1">
    <source>
        <dbReference type="ARBA" id="ARBA00004742"/>
    </source>
</evidence>
<evidence type="ECO:0000256" key="9">
    <source>
        <dbReference type="ARBA" id="ARBA00022840"/>
    </source>
</evidence>
<feature type="binding site" evidence="14">
    <location>
        <position position="226"/>
    </location>
    <ligand>
        <name>Mn(2+)</name>
        <dbReference type="ChEBI" id="CHEBI:29035"/>
    </ligand>
</feature>
<accession>B6XAW1</accession>
<dbReference type="CDD" id="cd00484">
    <property type="entry name" value="PEPCK_ATP"/>
    <property type="match status" value="1"/>
</dbReference>
<evidence type="ECO:0000256" key="12">
    <source>
        <dbReference type="ARBA" id="ARBA00047371"/>
    </source>
</evidence>
<evidence type="ECO:0000256" key="8">
    <source>
        <dbReference type="ARBA" id="ARBA00022793"/>
    </source>
</evidence>
<feature type="binding site" evidence="14">
    <location>
        <position position="468"/>
    </location>
    <ligand>
        <name>ATP</name>
        <dbReference type="ChEBI" id="CHEBI:30616"/>
    </ligand>
</feature>
<dbReference type="GO" id="GO:0046872">
    <property type="term" value="F:metal ion binding"/>
    <property type="evidence" value="ECO:0007669"/>
    <property type="project" value="UniProtKB-KW"/>
</dbReference>
<evidence type="ECO:0000256" key="2">
    <source>
        <dbReference type="ARBA" id="ARBA00006052"/>
    </source>
</evidence>
<evidence type="ECO:0000256" key="5">
    <source>
        <dbReference type="ARBA" id="ARBA00022490"/>
    </source>
</evidence>
<dbReference type="GO" id="GO:0005524">
    <property type="term" value="F:ATP binding"/>
    <property type="evidence" value="ECO:0007669"/>
    <property type="project" value="UniProtKB-UniRule"/>
</dbReference>
<dbReference type="UniPathway" id="UPA00138"/>
<dbReference type="PANTHER" id="PTHR30031">
    <property type="entry name" value="PHOSPHOENOLPYRUVATE CARBOXYKINASE ATP"/>
    <property type="match status" value="1"/>
</dbReference>
<dbReference type="GO" id="GO:0016301">
    <property type="term" value="F:kinase activity"/>
    <property type="evidence" value="ECO:0007669"/>
    <property type="project" value="UniProtKB-KW"/>
</dbReference>
<dbReference type="EC" id="4.1.1.49" evidence="3 14"/>
<feature type="binding site" evidence="14">
    <location>
        <position position="245"/>
    </location>
    <ligand>
        <name>Mn(2+)</name>
        <dbReference type="ChEBI" id="CHEBI:29035"/>
    </ligand>
</feature>
<comment type="cofactor">
    <cofactor evidence="14">
        <name>Mn(2+)</name>
        <dbReference type="ChEBI" id="CHEBI:29035"/>
    </cofactor>
    <text evidence="14">Binds 1 Mn(2+) ion per subunit.</text>
</comment>
<reference evidence="15 16" key="1">
    <citation type="submission" date="2008-10" db="EMBL/GenBank/DDBJ databases">
        <title>Draft genome sequence of Providencia alcalifaciens (DSM 30120).</title>
        <authorList>
            <person name="Sudarsanam P."/>
            <person name="Ley R."/>
            <person name="Guruge J."/>
            <person name="Turnbaugh P.J."/>
            <person name="Mahowald M."/>
            <person name="Liep D."/>
            <person name="Gordon J."/>
        </authorList>
    </citation>
    <scope>NUCLEOTIDE SEQUENCE [LARGE SCALE GENOMIC DNA]</scope>
    <source>
        <strain evidence="15 16">DSM 30120</strain>
    </source>
</reference>
<evidence type="ECO:0000313" key="16">
    <source>
        <dbReference type="Proteomes" id="UP000003729"/>
    </source>
</evidence>
<feature type="binding site" evidence="14">
    <location>
        <position position="310"/>
    </location>
    <ligand>
        <name>ATP</name>
        <dbReference type="ChEBI" id="CHEBI:30616"/>
    </ligand>
</feature>
<keyword evidence="15" id="KW-0418">Kinase</keyword>
<keyword evidence="4 14" id="KW-0312">Gluconeogenesis</keyword>
<evidence type="ECO:0000256" key="10">
    <source>
        <dbReference type="ARBA" id="ARBA00023211"/>
    </source>
</evidence>
<dbReference type="NCBIfam" id="NF006819">
    <property type="entry name" value="PRK09344.1-1"/>
    <property type="match status" value="1"/>
</dbReference>
<evidence type="ECO:0000256" key="13">
    <source>
        <dbReference type="ARBA" id="ARBA00055407"/>
    </source>
</evidence>
<keyword evidence="6 14" id="KW-0479">Metal-binding</keyword>
<dbReference type="HAMAP" id="MF_00453">
    <property type="entry name" value="PEPCK_ATP"/>
    <property type="match status" value="1"/>
</dbReference>
<keyword evidence="10 14" id="KW-0464">Manganese</keyword>
<keyword evidence="15" id="KW-0670">Pyruvate</keyword>
<feature type="binding site" evidence="14">
    <location>
        <position position="226"/>
    </location>
    <ligand>
        <name>substrate</name>
    </ligand>
</feature>
<dbReference type="Pfam" id="PF01293">
    <property type="entry name" value="PEPCK_ATP"/>
    <property type="match status" value="1"/>
</dbReference>
<comment type="caution">
    <text evidence="15">The sequence shown here is derived from an EMBL/GenBank/DDBJ whole genome shotgun (WGS) entry which is preliminary data.</text>
</comment>
<evidence type="ECO:0000256" key="3">
    <source>
        <dbReference type="ARBA" id="ARBA00012363"/>
    </source>
</evidence>
<dbReference type="FunFam" id="2.170.8.10:FF:000001">
    <property type="entry name" value="Phosphoenolpyruvate carboxykinase (ATP)"/>
    <property type="match status" value="1"/>
</dbReference>